<comment type="caution">
    <text evidence="1">The sequence shown here is derived from an EMBL/GenBank/DDBJ whole genome shotgun (WGS) entry which is preliminary data.</text>
</comment>
<evidence type="ECO:0000313" key="2">
    <source>
        <dbReference type="Proteomes" id="UP000039021"/>
    </source>
</evidence>
<protein>
    <submittedName>
        <fullName evidence="1">Uncharacterized protein</fullName>
    </submittedName>
</protein>
<sequence length="44" mass="4801">MDAGLLDVLHDPADIDLGAITQRVDVDLDRVLEEAVDEHRVFGG</sequence>
<gene>
    <name evidence="1" type="ORF">ERS007739_04740</name>
</gene>
<organism evidence="1 2">
    <name type="scientific">Mycobacterium tuberculosis</name>
    <dbReference type="NCBI Taxonomy" id="1773"/>
    <lineage>
        <taxon>Bacteria</taxon>
        <taxon>Bacillati</taxon>
        <taxon>Actinomycetota</taxon>
        <taxon>Actinomycetes</taxon>
        <taxon>Mycobacteriales</taxon>
        <taxon>Mycobacteriaceae</taxon>
        <taxon>Mycobacterium</taxon>
        <taxon>Mycobacterium tuberculosis complex</taxon>
    </lineage>
</organism>
<dbReference type="Proteomes" id="UP000039021">
    <property type="component" value="Unassembled WGS sequence"/>
</dbReference>
<dbReference type="EMBL" id="CSBK01003157">
    <property type="protein sequence ID" value="CPA64825.1"/>
    <property type="molecule type" value="Genomic_DNA"/>
</dbReference>
<accession>A0A916LGA7</accession>
<proteinExistence type="predicted"/>
<evidence type="ECO:0000313" key="1">
    <source>
        <dbReference type="EMBL" id="CPA64825.1"/>
    </source>
</evidence>
<dbReference type="AlphaFoldDB" id="A0A916LGA7"/>
<reference evidence="2" key="1">
    <citation type="submission" date="2015-03" db="EMBL/GenBank/DDBJ databases">
        <authorList>
            <consortium name="Pathogen Informatics"/>
        </authorList>
    </citation>
    <scope>NUCLEOTIDE SEQUENCE [LARGE SCALE GENOMIC DNA]</scope>
    <source>
        <strain evidence="2">N09902308</strain>
    </source>
</reference>
<name>A0A916LGA7_MYCTX</name>